<evidence type="ECO:0000313" key="2">
    <source>
        <dbReference type="EMBL" id="GET86439.1"/>
    </source>
</evidence>
<feature type="region of interest" description="Disordered" evidence="1">
    <location>
        <begin position="518"/>
        <end position="552"/>
    </location>
</feature>
<sequence length="681" mass="74270">MTSLTGATGTEAAVAPFSEENAIVLDKWLFDVCGVDDLQFPSHRRAEFAGYVERLPRVAKMKRFVANTFDYPSRSGTREILVLQKMLEALALHTQAVVRETEQLQSNVLHVRHVLEERTMGASAVAEEEKTRCANETAEEQKDNEAVAEDGDASASQQPSSVVAQATRGTEYEKKKALSLRYISTIQTKTQNMSRQRMEMERRHARLLADKEQLDKEYEALHTTEELVVARHQEAESRKNEEILLLSEENTMYAAEEAAFDTEWAMCAAMSDEEPAAECSTGDPAGRGEGLPLTSPGPRVPSPVSSSHPGSASSHPPSASVASGHSLDGEDSVDIAATAPPNTASPTVSAPNQRDDAGDHLGALSCQSPRDPPGSTASLSPAPALQRQTLGLLRHRFSEIGARITKYRRRLLSERHMHLQRFLQSQQRLKDWQGVTAGLRRTHHQLHGQVDVLRTVLSDTASRLEKGDASAQRTGYGEQLTRLNALLKDRSYETLQYYVGSRDDASMDTLLDASADEKLRKLQRPSPTNVLRSEDVTPTRDSSASASDLVTPTRQSTAAVAFHSGGKALLPSASSRTPVREAASNGTTAAATPSSGAIARSSVDLPNRHRSRYELVRHLQRWESALLAERLAILKAAHMTPGPHSGTETNTKQAGDFSASRAYEELCVLLLQQQSDAASSS</sequence>
<feature type="region of interest" description="Disordered" evidence="1">
    <location>
        <begin position="569"/>
        <end position="602"/>
    </location>
</feature>
<evidence type="ECO:0000313" key="3">
    <source>
        <dbReference type="Proteomes" id="UP000419144"/>
    </source>
</evidence>
<feature type="compositionally biased region" description="Low complexity" evidence="1">
    <location>
        <begin position="336"/>
        <end position="351"/>
    </location>
</feature>
<feature type="compositionally biased region" description="Polar residues" evidence="1">
    <location>
        <begin position="539"/>
        <end position="552"/>
    </location>
</feature>
<reference evidence="2" key="1">
    <citation type="submission" date="2019-11" db="EMBL/GenBank/DDBJ databases">
        <title>Leishmania tarentolae CDS.</title>
        <authorList>
            <person name="Goto Y."/>
            <person name="Yamagishi J."/>
        </authorList>
    </citation>
    <scope>NUCLEOTIDE SEQUENCE [LARGE SCALE GENOMIC DNA]</scope>
    <source>
        <strain evidence="2">Parrot Tar II</strain>
    </source>
</reference>
<accession>A0A640KG08</accession>
<dbReference type="VEuPathDB" id="TriTrypDB:LtaPh_1002300"/>
<name>A0A640KG08_LEITA</name>
<dbReference type="Proteomes" id="UP000419144">
    <property type="component" value="Unassembled WGS sequence"/>
</dbReference>
<evidence type="ECO:0000256" key="1">
    <source>
        <dbReference type="SAM" id="MobiDB-lite"/>
    </source>
</evidence>
<dbReference type="EMBL" id="BLBS01000011">
    <property type="protein sequence ID" value="GET86439.1"/>
    <property type="molecule type" value="Genomic_DNA"/>
</dbReference>
<dbReference type="OrthoDB" id="273682at2759"/>
<comment type="caution">
    <text evidence="2">The sequence shown here is derived from an EMBL/GenBank/DDBJ whole genome shotgun (WGS) entry which is preliminary data.</text>
</comment>
<feature type="region of interest" description="Disordered" evidence="1">
    <location>
        <begin position="275"/>
        <end position="382"/>
    </location>
</feature>
<protein>
    <submittedName>
        <fullName evidence="2">Uncharacterized protein</fullName>
    </submittedName>
</protein>
<feature type="compositionally biased region" description="Basic and acidic residues" evidence="1">
    <location>
        <begin position="127"/>
        <end position="145"/>
    </location>
</feature>
<gene>
    <name evidence="2" type="ORF">LtaPh_1002300</name>
</gene>
<feature type="compositionally biased region" description="Low complexity" evidence="1">
    <location>
        <begin position="302"/>
        <end position="326"/>
    </location>
</feature>
<feature type="compositionally biased region" description="Low complexity" evidence="1">
    <location>
        <begin position="582"/>
        <end position="599"/>
    </location>
</feature>
<feature type="region of interest" description="Disordered" evidence="1">
    <location>
        <begin position="120"/>
        <end position="168"/>
    </location>
</feature>
<organism evidence="2 3">
    <name type="scientific">Leishmania tarentolae</name>
    <name type="common">Sauroleishmania tarentolae</name>
    <dbReference type="NCBI Taxonomy" id="5689"/>
    <lineage>
        <taxon>Eukaryota</taxon>
        <taxon>Discoba</taxon>
        <taxon>Euglenozoa</taxon>
        <taxon>Kinetoplastea</taxon>
        <taxon>Metakinetoplastina</taxon>
        <taxon>Trypanosomatida</taxon>
        <taxon>Trypanosomatidae</taxon>
        <taxon>Leishmaniinae</taxon>
        <taxon>Leishmania</taxon>
        <taxon>lizard Leishmania</taxon>
    </lineage>
</organism>
<dbReference type="AlphaFoldDB" id="A0A640KG08"/>
<proteinExistence type="predicted"/>
<feature type="compositionally biased region" description="Low complexity" evidence="1">
    <location>
        <begin position="153"/>
        <end position="166"/>
    </location>
</feature>
<keyword evidence="3" id="KW-1185">Reference proteome</keyword>